<dbReference type="RefSeq" id="XP_049181038.1">
    <property type="nucleotide sequence ID" value="XM_049323077.1"/>
</dbReference>
<evidence type="ECO:0000256" key="4">
    <source>
        <dbReference type="ARBA" id="ARBA00023136"/>
    </source>
</evidence>
<keyword evidence="3" id="KW-1133">Transmembrane helix</keyword>
<dbReference type="FunFam" id="1.20.1280.290:FF:000038">
    <property type="entry name" value="PQ loop repeat containing 2"/>
    <property type="match status" value="1"/>
</dbReference>
<dbReference type="AlphaFoldDB" id="A0AAI9SZ16"/>
<evidence type="ECO:0000256" key="1">
    <source>
        <dbReference type="ARBA" id="ARBA00004141"/>
    </source>
</evidence>
<dbReference type="Gene3D" id="1.20.1280.290">
    <property type="match status" value="1"/>
</dbReference>
<evidence type="ECO:0000256" key="5">
    <source>
        <dbReference type="SAM" id="MobiDB-lite"/>
    </source>
</evidence>
<evidence type="ECO:0000256" key="3">
    <source>
        <dbReference type="ARBA" id="ARBA00022989"/>
    </source>
</evidence>
<sequence>MADLSMHSEGCNIRHTNVPQQQQQQHTSDESTPSSYNSIDENRNMLKNLAGVIAINAGNVRASGLKMEESISTFGTTKDTLGLVLAWGCTLVYCSSRCPQLYKNYKRKSVEGISPLLFGSALVGNLTYTLSILTSCSFVVGHQRAQLMYQELPYILGSSGTIIFDLVYFYQKRLYKDKRTQTTVMRLQRWSEIEHVNENTGENAHTISTTVSSTSIRYNSFHPQQQQSPLRQPEIEPSEAPDCILEERIRSVNLIDKTDHQIVPTLATATALPHPLSALSRDGILKLSKEELARLSAIPCELSNDEEETISKKFVSIFTDLVESDTRSVSMIYSSLSNSKLKETITKEALEALENNGIASSIIRFILNPVNKYTRDLFVRNLNSIIKTQDMDIEDKRRILSSYLYNISKTAMINSRPIVLNDEIFRQLLEIIGAADLFAYLVHINMRPSTYSLVKELRAKLLHGNAKTKFIAQTGFLKPSQYDLNRSTFTTTHTTRVVEFFTLDEFSNITVSLAHKNEPALTMWSLNCMLTKFPKECEALSVRSNYRLMRRNLFQMLNTVCQVVLRFKNVHSGLQVLKYMKKQNFDIKFGTYRTLLAQLRKSRMFDEFATVFNGMDLKNLSCERKVSIASEIMLLIESKYPTSPKVLIGYVGALYSGKDDKTNSLNILNDLKILSLPYSHVPLNRISSVGMVQLANVDDNLKGLDLDCSCLALVYDVLFRSMGEATDLGSSIIMEYYEIFENYLQNSYIHGFNDRPVTIFFNHLLRKENSTPLSRASSNAYEYAKRIFEFYDKFRVSGELITIDNLELLIRSALLHHDDYEFATRVFEFRKQKNLPSTFRQVFPFVKKHYLDSNYPEAKKWFTYLTNQGIKPSWNEMDDLKQISKDLKLDFNGSKFKSSYSKKRISDRNALQRLRVNSIPFTEDTETL</sequence>
<dbReference type="InterPro" id="IPR051415">
    <property type="entry name" value="LAAT-1"/>
</dbReference>
<comment type="caution">
    <text evidence="6">The sequence shown here is derived from an EMBL/GenBank/DDBJ whole genome shotgun (WGS) entry which is preliminary data.</text>
</comment>
<dbReference type="InterPro" id="IPR006603">
    <property type="entry name" value="PQ-loop_rpt"/>
</dbReference>
<dbReference type="GO" id="GO:0000329">
    <property type="term" value="C:fungal-type vacuole membrane"/>
    <property type="evidence" value="ECO:0007669"/>
    <property type="project" value="TreeGrafter"/>
</dbReference>
<organism evidence="6 7">
    <name type="scientific">Candida oxycetoniae</name>
    <dbReference type="NCBI Taxonomy" id="497107"/>
    <lineage>
        <taxon>Eukaryota</taxon>
        <taxon>Fungi</taxon>
        <taxon>Dikarya</taxon>
        <taxon>Ascomycota</taxon>
        <taxon>Saccharomycotina</taxon>
        <taxon>Pichiomycetes</taxon>
        <taxon>Debaryomycetaceae</taxon>
        <taxon>Candida/Lodderomyces clade</taxon>
        <taxon>Candida</taxon>
    </lineage>
</organism>
<keyword evidence="7" id="KW-1185">Reference proteome</keyword>
<proteinExistence type="predicted"/>
<feature type="compositionally biased region" description="Polar residues" evidence="5">
    <location>
        <begin position="30"/>
        <end position="39"/>
    </location>
</feature>
<dbReference type="EMBL" id="JAHUZD010000044">
    <property type="protein sequence ID" value="KAI3405293.2"/>
    <property type="molecule type" value="Genomic_DNA"/>
</dbReference>
<dbReference type="GO" id="GO:0034488">
    <property type="term" value="P:basic amino acid transmembrane export from vacuole"/>
    <property type="evidence" value="ECO:0007669"/>
    <property type="project" value="TreeGrafter"/>
</dbReference>
<comment type="subcellular location">
    <subcellularLocation>
        <location evidence="1">Membrane</location>
        <topology evidence="1">Multi-pass membrane protein</topology>
    </subcellularLocation>
</comment>
<accession>A0AAI9SZ16</accession>
<feature type="region of interest" description="Disordered" evidence="5">
    <location>
        <begin position="14"/>
        <end position="39"/>
    </location>
</feature>
<dbReference type="PANTHER" id="PTHR16201:SF34">
    <property type="entry name" value="LYSOSOMAL AMINO ACID TRANSPORTER 1"/>
    <property type="match status" value="1"/>
</dbReference>
<dbReference type="Proteomes" id="UP001202479">
    <property type="component" value="Unassembled WGS sequence"/>
</dbReference>
<gene>
    <name evidence="6" type="ORF">KGF56_001905</name>
</gene>
<dbReference type="SMART" id="SM00679">
    <property type="entry name" value="CTNS"/>
    <property type="match status" value="1"/>
</dbReference>
<dbReference type="GeneID" id="73379522"/>
<reference evidence="6" key="1">
    <citation type="journal article" date="2022" name="DNA Res.">
        <title>Genome analysis of five recently described species of the CUG-Ser clade uncovers Candida theae as a new hybrid lineage with pathogenic potential in the Candida parapsilosis species complex.</title>
        <authorList>
            <person name="Mixao V."/>
            <person name="Del Olmo V."/>
            <person name="Hegedusova E."/>
            <person name="Saus E."/>
            <person name="Pryszcz L."/>
            <person name="Cillingova A."/>
            <person name="Nosek J."/>
            <person name="Gabaldon T."/>
        </authorList>
    </citation>
    <scope>NUCLEOTIDE SEQUENCE</scope>
    <source>
        <strain evidence="6">CBS 10844</strain>
    </source>
</reference>
<evidence type="ECO:0000313" key="6">
    <source>
        <dbReference type="EMBL" id="KAI3405293.2"/>
    </source>
</evidence>
<keyword evidence="4" id="KW-0472">Membrane</keyword>
<dbReference type="Pfam" id="PF04193">
    <property type="entry name" value="PQ-loop"/>
    <property type="match status" value="1"/>
</dbReference>
<name>A0AAI9SZ16_9ASCO</name>
<protein>
    <submittedName>
        <fullName evidence="6">Uncharacterized protein</fullName>
    </submittedName>
</protein>
<evidence type="ECO:0000313" key="7">
    <source>
        <dbReference type="Proteomes" id="UP001202479"/>
    </source>
</evidence>
<keyword evidence="2" id="KW-0812">Transmembrane</keyword>
<dbReference type="GO" id="GO:0015174">
    <property type="term" value="F:basic amino acid transmembrane transporter activity"/>
    <property type="evidence" value="ECO:0007669"/>
    <property type="project" value="TreeGrafter"/>
</dbReference>
<dbReference type="PANTHER" id="PTHR16201">
    <property type="entry name" value="SEVEN TRANSMEMBRANE PROTEIN 1-RELATED"/>
    <property type="match status" value="1"/>
</dbReference>
<evidence type="ECO:0000256" key="2">
    <source>
        <dbReference type="ARBA" id="ARBA00022692"/>
    </source>
</evidence>